<accession>A0ABQ3URY2</accession>
<evidence type="ECO:0000313" key="10">
    <source>
        <dbReference type="EMBL" id="GHO55352.1"/>
    </source>
</evidence>
<evidence type="ECO:0000259" key="9">
    <source>
        <dbReference type="PROSITE" id="PS50893"/>
    </source>
</evidence>
<dbReference type="Pfam" id="PF00005">
    <property type="entry name" value="ABC_tran"/>
    <property type="match status" value="1"/>
</dbReference>
<keyword evidence="11" id="KW-1185">Reference proteome</keyword>
<sequence length="290" mass="31840">MPEPIIRVRQLKHIYQAGSQPKVALDEVSLEIARGSCTAIIGVTGSGKSTLIQHFNGLLFPSAGEVIVDGVKVIARGVDLRLLRQRVGMLFQFPEMQLFEKTLFDDVAFGPRRMKLPSAEIEVRVNTALESVGLAPQRYAKRSPFELSGGQRRRAALAGVLAMQPTVLILDEPTVGLDAEARTEFYTYLREASLERGITIILVSHDMTEVAALADNLLVLHQGRLVAQGTPRTIFAQADQLIGWGLAPPPLHELFVLLRQQGVPLPVDVYSLEEAFAWLATHSKLSRSSS</sequence>
<evidence type="ECO:0000256" key="5">
    <source>
        <dbReference type="ARBA" id="ARBA00022741"/>
    </source>
</evidence>
<dbReference type="GO" id="GO:0005524">
    <property type="term" value="F:ATP binding"/>
    <property type="evidence" value="ECO:0007669"/>
    <property type="project" value="UniProtKB-KW"/>
</dbReference>
<keyword evidence="6 10" id="KW-0067">ATP-binding</keyword>
<dbReference type="PROSITE" id="PS00211">
    <property type="entry name" value="ABC_TRANSPORTER_1"/>
    <property type="match status" value="1"/>
</dbReference>
<comment type="similarity">
    <text evidence="2">Belongs to the ABC transporter superfamily.</text>
</comment>
<keyword evidence="5" id="KW-0547">Nucleotide-binding</keyword>
<keyword evidence="8" id="KW-0472">Membrane</keyword>
<dbReference type="InterPro" id="IPR050095">
    <property type="entry name" value="ECF_ABC_transporter_ATP-bd"/>
</dbReference>
<dbReference type="Gene3D" id="3.40.50.300">
    <property type="entry name" value="P-loop containing nucleotide triphosphate hydrolases"/>
    <property type="match status" value="1"/>
</dbReference>
<dbReference type="InterPro" id="IPR027417">
    <property type="entry name" value="P-loop_NTPase"/>
</dbReference>
<dbReference type="RefSeq" id="WP_201371947.1">
    <property type="nucleotide sequence ID" value="NZ_BNJG01000001.1"/>
</dbReference>
<evidence type="ECO:0000256" key="1">
    <source>
        <dbReference type="ARBA" id="ARBA00004202"/>
    </source>
</evidence>
<evidence type="ECO:0000256" key="7">
    <source>
        <dbReference type="ARBA" id="ARBA00022967"/>
    </source>
</evidence>
<gene>
    <name evidence="10" type="primary">ecfA</name>
    <name evidence="10" type="ORF">KSB_38270</name>
</gene>
<dbReference type="PANTHER" id="PTHR43553">
    <property type="entry name" value="HEAVY METAL TRANSPORTER"/>
    <property type="match status" value="1"/>
</dbReference>
<dbReference type="PROSITE" id="PS50893">
    <property type="entry name" value="ABC_TRANSPORTER_2"/>
    <property type="match status" value="1"/>
</dbReference>
<dbReference type="PANTHER" id="PTHR43553:SF27">
    <property type="entry name" value="ENERGY-COUPLING FACTOR TRANSPORTER ATP-BINDING PROTEIN ECFA2"/>
    <property type="match status" value="1"/>
</dbReference>
<evidence type="ECO:0000256" key="4">
    <source>
        <dbReference type="ARBA" id="ARBA00022475"/>
    </source>
</evidence>
<protein>
    <submittedName>
        <fullName evidence="10">Energy-coupling factor transporter ATP-binding protein EcfA</fullName>
    </submittedName>
</protein>
<evidence type="ECO:0000256" key="6">
    <source>
        <dbReference type="ARBA" id="ARBA00022840"/>
    </source>
</evidence>
<evidence type="ECO:0000256" key="2">
    <source>
        <dbReference type="ARBA" id="ARBA00005417"/>
    </source>
</evidence>
<dbReference type="InterPro" id="IPR003439">
    <property type="entry name" value="ABC_transporter-like_ATP-bd"/>
</dbReference>
<name>A0ABQ3URY2_9CHLR</name>
<feature type="domain" description="ABC transporter" evidence="9">
    <location>
        <begin position="9"/>
        <end position="247"/>
    </location>
</feature>
<evidence type="ECO:0000256" key="3">
    <source>
        <dbReference type="ARBA" id="ARBA00022448"/>
    </source>
</evidence>
<dbReference type="InterPro" id="IPR003593">
    <property type="entry name" value="AAA+_ATPase"/>
</dbReference>
<comment type="caution">
    <text evidence="10">The sequence shown here is derived from an EMBL/GenBank/DDBJ whole genome shotgun (WGS) entry which is preliminary data.</text>
</comment>
<evidence type="ECO:0000256" key="8">
    <source>
        <dbReference type="ARBA" id="ARBA00023136"/>
    </source>
</evidence>
<proteinExistence type="inferred from homology"/>
<keyword evidence="7" id="KW-1278">Translocase</keyword>
<organism evidence="10 11">
    <name type="scientific">Ktedonobacter robiniae</name>
    <dbReference type="NCBI Taxonomy" id="2778365"/>
    <lineage>
        <taxon>Bacteria</taxon>
        <taxon>Bacillati</taxon>
        <taxon>Chloroflexota</taxon>
        <taxon>Ktedonobacteria</taxon>
        <taxon>Ktedonobacterales</taxon>
        <taxon>Ktedonobacteraceae</taxon>
        <taxon>Ktedonobacter</taxon>
    </lineage>
</organism>
<dbReference type="InterPro" id="IPR015856">
    <property type="entry name" value="ABC_transpr_CbiO/EcfA_su"/>
</dbReference>
<dbReference type="SUPFAM" id="SSF52540">
    <property type="entry name" value="P-loop containing nucleoside triphosphate hydrolases"/>
    <property type="match status" value="1"/>
</dbReference>
<keyword evidence="4" id="KW-1003">Cell membrane</keyword>
<dbReference type="Proteomes" id="UP000654345">
    <property type="component" value="Unassembled WGS sequence"/>
</dbReference>
<dbReference type="CDD" id="cd03225">
    <property type="entry name" value="ABC_cobalt_CbiO_domain1"/>
    <property type="match status" value="1"/>
</dbReference>
<dbReference type="InterPro" id="IPR017871">
    <property type="entry name" value="ABC_transporter-like_CS"/>
</dbReference>
<comment type="subcellular location">
    <subcellularLocation>
        <location evidence="1">Cell membrane</location>
        <topology evidence="1">Peripheral membrane protein</topology>
    </subcellularLocation>
</comment>
<dbReference type="SMART" id="SM00382">
    <property type="entry name" value="AAA"/>
    <property type="match status" value="1"/>
</dbReference>
<keyword evidence="3" id="KW-0813">Transport</keyword>
<reference evidence="10 11" key="1">
    <citation type="journal article" date="2021" name="Int. J. Syst. Evol. Microbiol.">
        <title>Reticulibacter mediterranei gen. nov., sp. nov., within the new family Reticulibacteraceae fam. nov., and Ktedonospora formicarum gen. nov., sp. nov., Ktedonobacter robiniae sp. nov., Dictyobacter formicarum sp. nov. and Dictyobacter arantiisoli sp. nov., belonging to the class Ktedonobacteria.</title>
        <authorList>
            <person name="Yabe S."/>
            <person name="Zheng Y."/>
            <person name="Wang C.M."/>
            <person name="Sakai Y."/>
            <person name="Abe K."/>
            <person name="Yokota A."/>
            <person name="Donadio S."/>
            <person name="Cavaletti L."/>
            <person name="Monciardini P."/>
        </authorList>
    </citation>
    <scope>NUCLEOTIDE SEQUENCE [LARGE SCALE GENOMIC DNA]</scope>
    <source>
        <strain evidence="10 11">SOSP1-30</strain>
    </source>
</reference>
<evidence type="ECO:0000313" key="11">
    <source>
        <dbReference type="Proteomes" id="UP000654345"/>
    </source>
</evidence>
<dbReference type="EMBL" id="BNJG01000001">
    <property type="protein sequence ID" value="GHO55352.1"/>
    <property type="molecule type" value="Genomic_DNA"/>
</dbReference>